<sequence length="203" mass="22396">MAQPQTPVRPGAPRGRPRDATRGTELLHAAQGLLLEVGYEHLSMDAVAKRAGASKSTLYRRWPSKADLVSAALEAFEWDAPVPDTGSLREDLMALAQVWFDPDEGRDRLFVRLWTAIPDDEQLRQVYLTQLVRPRTAALAEIIRRAAQRGEVPTSTDPFSVGGILPALAFQHLVVLRQPIDATFLDHVLDDIILPLLRGAPAP</sequence>
<keyword evidence="2 4" id="KW-0238">DNA-binding</keyword>
<dbReference type="Pfam" id="PF00440">
    <property type="entry name" value="TetR_N"/>
    <property type="match status" value="1"/>
</dbReference>
<protein>
    <recommendedName>
        <fullName evidence="6">HTH tetR-type domain-containing protein</fullName>
    </recommendedName>
</protein>
<reference evidence="7 8" key="1">
    <citation type="submission" date="2015-12" db="EMBL/GenBank/DDBJ databases">
        <authorList>
            <person name="Shamseldin A."/>
            <person name="Moawad H."/>
            <person name="Abd El-Rahim W.M."/>
            <person name="Sadowsky M.J."/>
        </authorList>
    </citation>
    <scope>NUCLEOTIDE SEQUENCE [LARGE SCALE GENOMIC DNA]</scope>
    <source>
        <strain evidence="7 8">S43</strain>
    </source>
</reference>
<evidence type="ECO:0000256" key="1">
    <source>
        <dbReference type="ARBA" id="ARBA00023015"/>
    </source>
</evidence>
<name>A0A2N4SY69_9MICC</name>
<feature type="compositionally biased region" description="Low complexity" evidence="5">
    <location>
        <begin position="1"/>
        <end position="14"/>
    </location>
</feature>
<dbReference type="PANTHER" id="PTHR30055:SF148">
    <property type="entry name" value="TETR-FAMILY TRANSCRIPTIONAL REGULATOR"/>
    <property type="match status" value="1"/>
</dbReference>
<dbReference type="InterPro" id="IPR009057">
    <property type="entry name" value="Homeodomain-like_sf"/>
</dbReference>
<dbReference type="PANTHER" id="PTHR30055">
    <property type="entry name" value="HTH-TYPE TRANSCRIPTIONAL REGULATOR RUTR"/>
    <property type="match status" value="1"/>
</dbReference>
<dbReference type="InterPro" id="IPR036271">
    <property type="entry name" value="Tet_transcr_reg_TetR-rel_C_sf"/>
</dbReference>
<dbReference type="InterPro" id="IPR001647">
    <property type="entry name" value="HTH_TetR"/>
</dbReference>
<accession>A0A2N4SY69</accession>
<keyword evidence="3" id="KW-0804">Transcription</keyword>
<dbReference type="GO" id="GO:0003700">
    <property type="term" value="F:DNA-binding transcription factor activity"/>
    <property type="evidence" value="ECO:0007669"/>
    <property type="project" value="TreeGrafter"/>
</dbReference>
<gene>
    <name evidence="7" type="ORF">AUQ48_16430</name>
</gene>
<comment type="caution">
    <text evidence="7">The sequence shown here is derived from an EMBL/GenBank/DDBJ whole genome shotgun (WGS) entry which is preliminary data.</text>
</comment>
<dbReference type="PROSITE" id="PS50977">
    <property type="entry name" value="HTH_TETR_2"/>
    <property type="match status" value="1"/>
</dbReference>
<evidence type="ECO:0000256" key="2">
    <source>
        <dbReference type="ARBA" id="ARBA00023125"/>
    </source>
</evidence>
<dbReference type="AlphaFoldDB" id="A0A2N4SY69"/>
<feature type="DNA-binding region" description="H-T-H motif" evidence="4">
    <location>
        <begin position="43"/>
        <end position="62"/>
    </location>
</feature>
<feature type="domain" description="HTH tetR-type" evidence="6">
    <location>
        <begin position="20"/>
        <end position="80"/>
    </location>
</feature>
<dbReference type="InterPro" id="IPR011075">
    <property type="entry name" value="TetR_C"/>
</dbReference>
<keyword evidence="1" id="KW-0805">Transcription regulation</keyword>
<dbReference type="Pfam" id="PF16859">
    <property type="entry name" value="TetR_C_11"/>
    <property type="match status" value="1"/>
</dbReference>
<organism evidence="7 8">
    <name type="scientific">Kocuria flava</name>
    <dbReference type="NCBI Taxonomy" id="446860"/>
    <lineage>
        <taxon>Bacteria</taxon>
        <taxon>Bacillati</taxon>
        <taxon>Actinomycetota</taxon>
        <taxon>Actinomycetes</taxon>
        <taxon>Micrococcales</taxon>
        <taxon>Micrococcaceae</taxon>
        <taxon>Kocuria</taxon>
    </lineage>
</organism>
<evidence type="ECO:0000313" key="8">
    <source>
        <dbReference type="Proteomes" id="UP000234632"/>
    </source>
</evidence>
<dbReference type="SUPFAM" id="SSF48498">
    <property type="entry name" value="Tetracyclin repressor-like, C-terminal domain"/>
    <property type="match status" value="1"/>
</dbReference>
<dbReference type="GO" id="GO:0000976">
    <property type="term" value="F:transcription cis-regulatory region binding"/>
    <property type="evidence" value="ECO:0007669"/>
    <property type="project" value="TreeGrafter"/>
</dbReference>
<dbReference type="SUPFAM" id="SSF46689">
    <property type="entry name" value="Homeodomain-like"/>
    <property type="match status" value="1"/>
</dbReference>
<dbReference type="EMBL" id="LOMZ01000002">
    <property type="protein sequence ID" value="PLC10896.1"/>
    <property type="molecule type" value="Genomic_DNA"/>
</dbReference>
<evidence type="ECO:0000313" key="7">
    <source>
        <dbReference type="EMBL" id="PLC10896.1"/>
    </source>
</evidence>
<evidence type="ECO:0000256" key="5">
    <source>
        <dbReference type="SAM" id="MobiDB-lite"/>
    </source>
</evidence>
<proteinExistence type="predicted"/>
<dbReference type="Gene3D" id="1.10.357.10">
    <property type="entry name" value="Tetracycline Repressor, domain 2"/>
    <property type="match status" value="1"/>
</dbReference>
<dbReference type="Proteomes" id="UP000234632">
    <property type="component" value="Unassembled WGS sequence"/>
</dbReference>
<feature type="region of interest" description="Disordered" evidence="5">
    <location>
        <begin position="1"/>
        <end position="20"/>
    </location>
</feature>
<dbReference type="PRINTS" id="PR00455">
    <property type="entry name" value="HTHTETR"/>
</dbReference>
<dbReference type="RefSeq" id="WP_101853315.1">
    <property type="nucleotide sequence ID" value="NZ_LOMZ01000002.1"/>
</dbReference>
<evidence type="ECO:0000256" key="4">
    <source>
        <dbReference type="PROSITE-ProRule" id="PRU00335"/>
    </source>
</evidence>
<evidence type="ECO:0000256" key="3">
    <source>
        <dbReference type="ARBA" id="ARBA00023163"/>
    </source>
</evidence>
<dbReference type="InterPro" id="IPR050109">
    <property type="entry name" value="HTH-type_TetR-like_transc_reg"/>
</dbReference>
<dbReference type="Gene3D" id="1.10.10.60">
    <property type="entry name" value="Homeodomain-like"/>
    <property type="match status" value="1"/>
</dbReference>
<evidence type="ECO:0000259" key="6">
    <source>
        <dbReference type="PROSITE" id="PS50977"/>
    </source>
</evidence>